<protein>
    <submittedName>
        <fullName evidence="7">Calmodulin-binding protein</fullName>
    </submittedName>
</protein>
<dbReference type="EMBL" id="JXTB01000079">
    <property type="protein sequence ID" value="PON66500.1"/>
    <property type="molecule type" value="Genomic_DNA"/>
</dbReference>
<name>A0A2P5CZM0_PARAD</name>
<organism evidence="7 8">
    <name type="scientific">Parasponia andersonii</name>
    <name type="common">Sponia andersonii</name>
    <dbReference type="NCBI Taxonomy" id="3476"/>
    <lineage>
        <taxon>Eukaryota</taxon>
        <taxon>Viridiplantae</taxon>
        <taxon>Streptophyta</taxon>
        <taxon>Embryophyta</taxon>
        <taxon>Tracheophyta</taxon>
        <taxon>Spermatophyta</taxon>
        <taxon>Magnoliopsida</taxon>
        <taxon>eudicotyledons</taxon>
        <taxon>Gunneridae</taxon>
        <taxon>Pentapetalae</taxon>
        <taxon>rosids</taxon>
        <taxon>fabids</taxon>
        <taxon>Rosales</taxon>
        <taxon>Cannabaceae</taxon>
        <taxon>Parasponia</taxon>
    </lineage>
</organism>
<dbReference type="GO" id="GO:0003700">
    <property type="term" value="F:DNA-binding transcription factor activity"/>
    <property type="evidence" value="ECO:0007669"/>
    <property type="project" value="TreeGrafter"/>
</dbReference>
<keyword evidence="1" id="KW-0479">Metal-binding</keyword>
<feature type="region of interest" description="Disordered" evidence="5">
    <location>
        <begin position="76"/>
        <end position="102"/>
    </location>
</feature>
<dbReference type="Pfam" id="PF04937">
    <property type="entry name" value="DUF659"/>
    <property type="match status" value="1"/>
</dbReference>
<dbReference type="OrthoDB" id="1936364at2759"/>
<proteinExistence type="predicted"/>
<keyword evidence="2 4" id="KW-0863">Zinc-finger</keyword>
<dbReference type="InterPro" id="IPR007021">
    <property type="entry name" value="DUF659"/>
</dbReference>
<dbReference type="SUPFAM" id="SSF53098">
    <property type="entry name" value="Ribonuclease H-like"/>
    <property type="match status" value="1"/>
</dbReference>
<dbReference type="AlphaFoldDB" id="A0A2P5CZM0"/>
<evidence type="ECO:0000256" key="2">
    <source>
        <dbReference type="ARBA" id="ARBA00022771"/>
    </source>
</evidence>
<dbReference type="InterPro" id="IPR012416">
    <property type="entry name" value="CBP60"/>
</dbReference>
<feature type="compositionally biased region" description="Polar residues" evidence="5">
    <location>
        <begin position="79"/>
        <end position="89"/>
    </location>
</feature>
<dbReference type="InterPro" id="IPR046831">
    <property type="entry name" value="Calmodulin_bind_N"/>
</dbReference>
<evidence type="ECO:0000259" key="6">
    <source>
        <dbReference type="PROSITE" id="PS50808"/>
    </source>
</evidence>
<dbReference type="GO" id="GO:0043565">
    <property type="term" value="F:sequence-specific DNA binding"/>
    <property type="evidence" value="ECO:0007669"/>
    <property type="project" value="TreeGrafter"/>
</dbReference>
<accession>A0A2P5CZM0</accession>
<comment type="caution">
    <text evidence="7">The sequence shown here is derived from an EMBL/GenBank/DDBJ whole genome shotgun (WGS) entry which is preliminary data.</text>
</comment>
<evidence type="ECO:0000256" key="1">
    <source>
        <dbReference type="ARBA" id="ARBA00022723"/>
    </source>
</evidence>
<keyword evidence="8" id="KW-1185">Reference proteome</keyword>
<keyword evidence="3" id="KW-0862">Zinc</keyword>
<dbReference type="InterPro" id="IPR012337">
    <property type="entry name" value="RNaseH-like_sf"/>
</dbReference>
<evidence type="ECO:0000313" key="8">
    <source>
        <dbReference type="Proteomes" id="UP000237105"/>
    </source>
</evidence>
<dbReference type="Proteomes" id="UP000237105">
    <property type="component" value="Unassembled WGS sequence"/>
</dbReference>
<sequence length="1058" mass="120505">MVRKKDKLWENAEKLKSRFKCKFCERDFSGGSTRLKSHLSGIKGRDIDTCDKVPKHVQEEAYLEICGSNKKARIRNYNDADNSSPNSAQKKGRQPDTMDMGKKTDKNEVHKLLFRHLILNSIPFDVVQTPSFIGLVKGISEYGAGYELPCQTTLTTKLVSDSRAEVDEYINRVKASWAKTGCTLMCHKWRDMKQQTFMNVVACSPEGAVFLNSFEISDDRESGVYLKDLLSSVIEDIGRENVVQFISGNVSNFESAGDMLVEKYPYMYKTRCAAHGIQLLLKDICDKVPWIQQVLDDSKLIFTHIYKHTDVLSLMRVHTNGRELKHSCVTRFASNFLALQSILNVEDELRQLVASSEWMRLDYSKKEMAERVAAIIQRSEFWNQGQEVLQVMEPLVRVLCLVDGHVSTSGYLYEAMERAKEIIKQRCSATESKYMKILELFEYRRQYIIHPIHAAAAFLNPAYMHSERFEEDCEMKKGINFILENLVSCDEKEAFMHQVQVYREKLLSLLTTTATIMMKTSHPRIWWDYCGDTLPVLKKYAVRILSQPCSSFPCAKRNELTTNMFDNLVHMRMNMFMMEEFNAMGAEKLVPINLDKVNEFIEYGHEQDGYENELLNLIDKSTFDDVMNESDFPRNCLKETHSSKSGSLKLQFLNHLSLPLSTGSQIEGEEYSTLQIALVDCFTGQIVKYGPESSARVEIVVLEDDFDGDKGDNWTVEDFKNRIVREGEGKKPVLAGDTVLNLKDGVGYVGEISFTDNSSWTGGSRFRLGARIVDNSDGARVLEAKTESFHVMDRHEELYKKHHPPSPSDEVWRSEEIERDGAFHKHLSQETGVVGQLTGLPPEGQYVPIAEKADAHETLISAFKHWEAVVPFDSEASLTGGSAHFTNVLSSSSSPCSSWSKHSDSHKISGFDYAPSPASSEFISRCYIGSDIYASHTTDNMYLCNDQTFNFPRHQLTDSSICNLEYSTQALCSDDHMQFFNTNLRPQKISWDSPGDLQSIVDSFLSTRSIEKAQRRWTKLVTVLKWFLVVMASRKGTHVGKSDFGHRYKLKPPGYYCK</sequence>
<dbReference type="GO" id="GO:0005516">
    <property type="term" value="F:calmodulin binding"/>
    <property type="evidence" value="ECO:0007669"/>
    <property type="project" value="InterPro"/>
</dbReference>
<feature type="domain" description="BED-type" evidence="6">
    <location>
        <begin position="3"/>
        <end position="57"/>
    </location>
</feature>
<dbReference type="Pfam" id="PF07887">
    <property type="entry name" value="Calmodulin_bind"/>
    <property type="match status" value="1"/>
</dbReference>
<dbReference type="PANTHER" id="PTHR31713">
    <property type="entry name" value="OS02G0177800 PROTEIN"/>
    <property type="match status" value="1"/>
</dbReference>
<reference evidence="8" key="1">
    <citation type="submission" date="2016-06" db="EMBL/GenBank/DDBJ databases">
        <title>Parallel loss of symbiosis genes in relatives of nitrogen-fixing non-legume Parasponia.</title>
        <authorList>
            <person name="Van Velzen R."/>
            <person name="Holmer R."/>
            <person name="Bu F."/>
            <person name="Rutten L."/>
            <person name="Van Zeijl A."/>
            <person name="Liu W."/>
            <person name="Santuari L."/>
            <person name="Cao Q."/>
            <person name="Sharma T."/>
            <person name="Shen D."/>
            <person name="Roswanjaya Y."/>
            <person name="Wardhani T."/>
            <person name="Kalhor M.S."/>
            <person name="Jansen J."/>
            <person name="Van den Hoogen J."/>
            <person name="Gungor B."/>
            <person name="Hartog M."/>
            <person name="Hontelez J."/>
            <person name="Verver J."/>
            <person name="Yang W.-C."/>
            <person name="Schijlen E."/>
            <person name="Repin R."/>
            <person name="Schilthuizen M."/>
            <person name="Schranz E."/>
            <person name="Heidstra R."/>
            <person name="Miyata K."/>
            <person name="Fedorova E."/>
            <person name="Kohlen W."/>
            <person name="Bisseling T."/>
            <person name="Smit S."/>
            <person name="Geurts R."/>
        </authorList>
    </citation>
    <scope>NUCLEOTIDE SEQUENCE [LARGE SCALE GENOMIC DNA]</scope>
    <source>
        <strain evidence="8">cv. WU1-14</strain>
    </source>
</reference>
<evidence type="ECO:0000256" key="3">
    <source>
        <dbReference type="ARBA" id="ARBA00022833"/>
    </source>
</evidence>
<dbReference type="PANTHER" id="PTHR31713:SF14">
    <property type="entry name" value="CALMODULIN-BINDING PROTEIN 60 A"/>
    <property type="match status" value="1"/>
</dbReference>
<feature type="compositionally biased region" description="Basic and acidic residues" evidence="5">
    <location>
        <begin position="93"/>
        <end position="102"/>
    </location>
</feature>
<evidence type="ECO:0000313" key="7">
    <source>
        <dbReference type="EMBL" id="PON66500.1"/>
    </source>
</evidence>
<evidence type="ECO:0000256" key="4">
    <source>
        <dbReference type="PROSITE-ProRule" id="PRU00027"/>
    </source>
</evidence>
<dbReference type="GO" id="GO:0080142">
    <property type="term" value="P:regulation of salicylic acid biosynthetic process"/>
    <property type="evidence" value="ECO:0007669"/>
    <property type="project" value="TreeGrafter"/>
</dbReference>
<dbReference type="GO" id="GO:0005634">
    <property type="term" value="C:nucleus"/>
    <property type="evidence" value="ECO:0007669"/>
    <property type="project" value="TreeGrafter"/>
</dbReference>
<dbReference type="GO" id="GO:0008270">
    <property type="term" value="F:zinc ion binding"/>
    <property type="evidence" value="ECO:0007669"/>
    <property type="project" value="UniProtKB-KW"/>
</dbReference>
<evidence type="ECO:0000256" key="5">
    <source>
        <dbReference type="SAM" id="MobiDB-lite"/>
    </source>
</evidence>
<dbReference type="PROSITE" id="PS50808">
    <property type="entry name" value="ZF_BED"/>
    <property type="match status" value="1"/>
</dbReference>
<dbReference type="InterPro" id="IPR003656">
    <property type="entry name" value="Znf_BED"/>
</dbReference>
<gene>
    <name evidence="7" type="ORF">PanWU01x14_109220</name>
</gene>